<dbReference type="AlphaFoldDB" id="A0A0V0RE78"/>
<gene>
    <name evidence="2" type="ORF">T07_5061</name>
</gene>
<accession>A0A0V0RE78</accession>
<evidence type="ECO:0000313" key="2">
    <source>
        <dbReference type="EMBL" id="KRX12819.1"/>
    </source>
</evidence>
<evidence type="ECO:0000256" key="1">
    <source>
        <dbReference type="SAM" id="Phobius"/>
    </source>
</evidence>
<keyword evidence="3" id="KW-1185">Reference proteome</keyword>
<feature type="transmembrane region" description="Helical" evidence="1">
    <location>
        <begin position="49"/>
        <end position="67"/>
    </location>
</feature>
<dbReference type="Proteomes" id="UP000054630">
    <property type="component" value="Unassembled WGS sequence"/>
</dbReference>
<protein>
    <submittedName>
        <fullName evidence="2">Uncharacterized protein</fullName>
    </submittedName>
</protein>
<dbReference type="EMBL" id="JYDL01000263">
    <property type="protein sequence ID" value="KRX12819.1"/>
    <property type="molecule type" value="Genomic_DNA"/>
</dbReference>
<organism evidence="2 3">
    <name type="scientific">Trichinella nelsoni</name>
    <dbReference type="NCBI Taxonomy" id="6336"/>
    <lineage>
        <taxon>Eukaryota</taxon>
        <taxon>Metazoa</taxon>
        <taxon>Ecdysozoa</taxon>
        <taxon>Nematoda</taxon>
        <taxon>Enoplea</taxon>
        <taxon>Dorylaimia</taxon>
        <taxon>Trichinellida</taxon>
        <taxon>Trichinellidae</taxon>
        <taxon>Trichinella</taxon>
    </lineage>
</organism>
<keyword evidence="1" id="KW-0472">Membrane</keyword>
<name>A0A0V0RE78_9BILA</name>
<evidence type="ECO:0000313" key="3">
    <source>
        <dbReference type="Proteomes" id="UP000054630"/>
    </source>
</evidence>
<sequence length="68" mass="7870">MIAMENMKECYEGHYIEKSKAPNMSELVAKILQSRDQCCRKPNSSLQHLLFVHPDVFIFFILTLVAVI</sequence>
<keyword evidence="1" id="KW-1133">Transmembrane helix</keyword>
<keyword evidence="1" id="KW-0812">Transmembrane</keyword>
<comment type="caution">
    <text evidence="2">The sequence shown here is derived from an EMBL/GenBank/DDBJ whole genome shotgun (WGS) entry which is preliminary data.</text>
</comment>
<proteinExistence type="predicted"/>
<reference evidence="2 3" key="1">
    <citation type="submission" date="2015-01" db="EMBL/GenBank/DDBJ databases">
        <title>Evolution of Trichinella species and genotypes.</title>
        <authorList>
            <person name="Korhonen P.K."/>
            <person name="Edoardo P."/>
            <person name="Giuseppe L.R."/>
            <person name="Gasser R.B."/>
        </authorList>
    </citation>
    <scope>NUCLEOTIDE SEQUENCE [LARGE SCALE GENOMIC DNA]</scope>
    <source>
        <strain evidence="2">ISS37</strain>
    </source>
</reference>